<keyword evidence="3" id="KW-1185">Reference proteome</keyword>
<comment type="caution">
    <text evidence="2">The sequence shown here is derived from an EMBL/GenBank/DDBJ whole genome shotgun (WGS) entry which is preliminary data.</text>
</comment>
<accession>A0A562WES4</accession>
<evidence type="ECO:0000313" key="2">
    <source>
        <dbReference type="EMBL" id="TWJ28780.1"/>
    </source>
</evidence>
<reference evidence="2 3" key="1">
    <citation type="submission" date="2019-07" db="EMBL/GenBank/DDBJ databases">
        <title>R&amp;d 2014.</title>
        <authorList>
            <person name="Klenk H.-P."/>
        </authorList>
    </citation>
    <scope>NUCLEOTIDE SEQUENCE [LARGE SCALE GENOMIC DNA]</scope>
    <source>
        <strain evidence="2 3">DSM 43912</strain>
    </source>
</reference>
<dbReference type="AlphaFoldDB" id="A0A562WES4"/>
<dbReference type="OrthoDB" id="70280at2"/>
<protein>
    <submittedName>
        <fullName evidence="2">Lantibiotic biosynthesis dehydratase-like protein</fullName>
    </submittedName>
</protein>
<name>A0A562WES4_9ACTN</name>
<evidence type="ECO:0000259" key="1">
    <source>
        <dbReference type="Pfam" id="PF14028"/>
    </source>
</evidence>
<dbReference type="Pfam" id="PF14028">
    <property type="entry name" value="Lant_dehydr_C"/>
    <property type="match status" value="1"/>
</dbReference>
<feature type="domain" description="Thiopeptide-type bacteriocin biosynthesis" evidence="1">
    <location>
        <begin position="4"/>
        <end position="341"/>
    </location>
</feature>
<organism evidence="2 3">
    <name type="scientific">Micromonospora sagamiensis</name>
    <dbReference type="NCBI Taxonomy" id="47875"/>
    <lineage>
        <taxon>Bacteria</taxon>
        <taxon>Bacillati</taxon>
        <taxon>Actinomycetota</taxon>
        <taxon>Actinomycetes</taxon>
        <taxon>Micromonosporales</taxon>
        <taxon>Micromonosporaceae</taxon>
        <taxon>Micromonospora</taxon>
    </lineage>
</organism>
<dbReference type="Proteomes" id="UP000319728">
    <property type="component" value="Unassembled WGS sequence"/>
</dbReference>
<sequence length="363" mass="40889">MSRWRCVAVHYHDESQDRLVVEAVEPLFTRLAVTVPRAYHLRHWLRGPHLRLMFDVDDTVFDSTVLPMVEDVVGGFLARHPSTTVLDPYRTLAQHRRLAELEKVREPLTPLHPDNTIEEIPVDDRIEVLGSAVAAELLADFHVATTPLAFAATRRMVAGGSLPTMAYDLMIASAHLLSGVGFARGFVSFRSHADAFLSWWPEARGMRERWQERYAAYGPDLRQRTERLLSRLDTGAASAATTWARTVEPVRRHGATLIRSGALSMDPPWADLDLADPRNADVVEMLRRSPFHRHALGERRPVDRTWFATYRLVLNYTYLYLTRLGLAPVHRFMLCHFAANVAEELYGVTAADVVLPGPAEAAG</sequence>
<dbReference type="InterPro" id="IPR023809">
    <property type="entry name" value="Thiopep_bacteriocin_synth_dom"/>
</dbReference>
<evidence type="ECO:0000313" key="3">
    <source>
        <dbReference type="Proteomes" id="UP000319728"/>
    </source>
</evidence>
<dbReference type="EMBL" id="VLLP01000001">
    <property type="protein sequence ID" value="TWJ28780.1"/>
    <property type="molecule type" value="Genomic_DNA"/>
</dbReference>
<dbReference type="InterPro" id="IPR054643">
    <property type="entry name" value="TbtD_PbtD_pyrid"/>
</dbReference>
<dbReference type="NCBIfam" id="NF045556">
    <property type="entry name" value="TbtD_PbtD_pyrid"/>
    <property type="match status" value="1"/>
</dbReference>
<dbReference type="RefSeq" id="WP_145817300.1">
    <property type="nucleotide sequence ID" value="NZ_AP023438.1"/>
</dbReference>
<proteinExistence type="predicted"/>
<gene>
    <name evidence="2" type="ORF">JD81_02286</name>
</gene>